<dbReference type="EMBL" id="JALNTZ010003666">
    <property type="protein sequence ID" value="KAJ3616290.1"/>
    <property type="molecule type" value="Genomic_DNA"/>
</dbReference>
<reference evidence="2" key="1">
    <citation type="journal article" date="2023" name="G3 (Bethesda)">
        <title>Whole genome assemblies of Zophobas morio and Tenebrio molitor.</title>
        <authorList>
            <person name="Kaur S."/>
            <person name="Stinson S.A."/>
            <person name="diCenzo G.C."/>
        </authorList>
    </citation>
    <scope>NUCLEOTIDE SEQUENCE</scope>
    <source>
        <strain evidence="2">QUZm001</strain>
    </source>
</reference>
<gene>
    <name evidence="2" type="ORF">Zmor_011946</name>
</gene>
<dbReference type="Proteomes" id="UP001168821">
    <property type="component" value="Unassembled WGS sequence"/>
</dbReference>
<dbReference type="AlphaFoldDB" id="A0AA38HG48"/>
<comment type="caution">
    <text evidence="2">The sequence shown here is derived from an EMBL/GenBank/DDBJ whole genome shotgun (WGS) entry which is preliminary data.</text>
</comment>
<name>A0AA38HG48_9CUCU</name>
<feature type="region of interest" description="Disordered" evidence="1">
    <location>
        <begin position="23"/>
        <end position="42"/>
    </location>
</feature>
<evidence type="ECO:0000313" key="2">
    <source>
        <dbReference type="EMBL" id="KAJ3616290.1"/>
    </source>
</evidence>
<organism evidence="2 3">
    <name type="scientific">Zophobas morio</name>
    <dbReference type="NCBI Taxonomy" id="2755281"/>
    <lineage>
        <taxon>Eukaryota</taxon>
        <taxon>Metazoa</taxon>
        <taxon>Ecdysozoa</taxon>
        <taxon>Arthropoda</taxon>
        <taxon>Hexapoda</taxon>
        <taxon>Insecta</taxon>
        <taxon>Pterygota</taxon>
        <taxon>Neoptera</taxon>
        <taxon>Endopterygota</taxon>
        <taxon>Coleoptera</taxon>
        <taxon>Polyphaga</taxon>
        <taxon>Cucujiformia</taxon>
        <taxon>Tenebrionidae</taxon>
        <taxon>Zophobas</taxon>
    </lineage>
</organism>
<protein>
    <submittedName>
        <fullName evidence="2">Uncharacterized protein</fullName>
    </submittedName>
</protein>
<keyword evidence="3" id="KW-1185">Reference proteome</keyword>
<proteinExistence type="predicted"/>
<sequence>MTVTSQVKEAEDDIGARVRRLHGTQTEEEIAAEAAKTRPDAPGSIGAILAAAKNKIAETKKEMTNQDIDKQAKAVTQDEVNDRMAALRAKMNGGGDNSVAASDMPERKSNVGGGLGEIIEHAREISHET</sequence>
<feature type="region of interest" description="Disordered" evidence="1">
    <location>
        <begin position="90"/>
        <end position="116"/>
    </location>
</feature>
<accession>A0AA38HG48</accession>
<evidence type="ECO:0000313" key="3">
    <source>
        <dbReference type="Proteomes" id="UP001168821"/>
    </source>
</evidence>
<evidence type="ECO:0000256" key="1">
    <source>
        <dbReference type="SAM" id="MobiDB-lite"/>
    </source>
</evidence>